<feature type="compositionally biased region" description="Polar residues" evidence="1">
    <location>
        <begin position="685"/>
        <end position="694"/>
    </location>
</feature>
<protein>
    <submittedName>
        <fullName evidence="2">Uncharacterized protein</fullName>
    </submittedName>
</protein>
<accession>A0ABD1RDV0</accession>
<evidence type="ECO:0000313" key="2">
    <source>
        <dbReference type="EMBL" id="KAL2486224.1"/>
    </source>
</evidence>
<reference evidence="3" key="1">
    <citation type="submission" date="2024-07" db="EMBL/GenBank/DDBJ databases">
        <title>Two chromosome-level genome assemblies of Korean endemic species Abeliophyllum distichum and Forsythia ovata (Oleaceae).</title>
        <authorList>
            <person name="Jang H."/>
        </authorList>
    </citation>
    <scope>NUCLEOTIDE SEQUENCE [LARGE SCALE GENOMIC DNA]</scope>
</reference>
<proteinExistence type="predicted"/>
<feature type="region of interest" description="Disordered" evidence="1">
    <location>
        <begin position="657"/>
        <end position="694"/>
    </location>
</feature>
<evidence type="ECO:0000256" key="1">
    <source>
        <dbReference type="SAM" id="MobiDB-lite"/>
    </source>
</evidence>
<feature type="compositionally biased region" description="Basic residues" evidence="1">
    <location>
        <begin position="1"/>
        <end position="12"/>
    </location>
</feature>
<dbReference type="AlphaFoldDB" id="A0ABD1RDV0"/>
<feature type="region of interest" description="Disordered" evidence="1">
    <location>
        <begin position="1"/>
        <end position="43"/>
    </location>
</feature>
<keyword evidence="3" id="KW-1185">Reference proteome</keyword>
<feature type="region of interest" description="Disordered" evidence="1">
    <location>
        <begin position="727"/>
        <end position="748"/>
    </location>
</feature>
<evidence type="ECO:0000313" key="3">
    <source>
        <dbReference type="Proteomes" id="UP001604336"/>
    </source>
</evidence>
<gene>
    <name evidence="2" type="ORF">Adt_30980</name>
</gene>
<dbReference type="EMBL" id="JBFOLK010000009">
    <property type="protein sequence ID" value="KAL2486224.1"/>
    <property type="molecule type" value="Genomic_DNA"/>
</dbReference>
<feature type="compositionally biased region" description="Basic residues" evidence="1">
    <location>
        <begin position="449"/>
        <end position="460"/>
    </location>
</feature>
<feature type="region of interest" description="Disordered" evidence="1">
    <location>
        <begin position="440"/>
        <end position="460"/>
    </location>
</feature>
<dbReference type="Proteomes" id="UP001604336">
    <property type="component" value="Unassembled WGS sequence"/>
</dbReference>
<comment type="caution">
    <text evidence="2">The sequence shown here is derived from an EMBL/GenBank/DDBJ whole genome shotgun (WGS) entry which is preliminary data.</text>
</comment>
<sequence length="763" mass="86423">MQSRKSTHKRQKQYFEQRKRQQQQQAAGLENHADGRHSCSQHHGNERSLDILSFMNLSTVTQEQKSSCLVGRDSPENETFPLNYQNAHHSQEIHTKKGFAEDHFETNEARSSSCDHVETVFPKKLPVGPPDHKEGLTGNGDKLKLATQCHEISVIDLLGDDGAHGTAEEISVHAQESHVAFSVEGLGKVETETPIPSPCRSFLNSFSSLKEARRQVSTSKNFKYGLDDFESRMDAMMEDIDFSSYNDSIDQPFCSGNNIFGKPKPEFPNFRKSLPFNRYGNNLKDVLEDDVIFYDVKDSNENIWNAGSTFLCNHVDNVGEYELFCNNQADLRTDGYTDYLNNNEHWRRDFNFEGSCLQEIRASKHGTENIDIIEPHSPYTKLQISEYLHDFEISDARWYSTIGIDHNVKDASNQPAWARFIREHKRESLNLSEESCSSSAVRGNEIKKSPRRKQGTKVHGIHGWSQENKCFEKNIHVKERNRGNRSHLQRRENINRLGKVTRTPEASITPACFRTTTFENNSFCQTSGMRKRSSSGPSAWSKDVFDLTSDPQLIIDSNTPFKRSTELPRSPISEKMYFCHPLSHVYPHETPISQNVKFETTVPNLSRDSKGNTALDSLCTLRYLGLEKESMSRDGEKDFDIPSIVEGNIELQMDVSDGSKDLSSKMGSPSISPNRTPEMKESMKGTDSTDLAEDTSSSVEILSTSGLGGIQLCQGDTRILLPWKTESREEDCGHKITRKGSIGQSTDRSIRTKNWEEGLKMNS</sequence>
<name>A0ABD1RDV0_9LAMI</name>
<feature type="compositionally biased region" description="Basic and acidic residues" evidence="1">
    <location>
        <begin position="31"/>
        <end position="43"/>
    </location>
</feature>
<organism evidence="2 3">
    <name type="scientific">Abeliophyllum distichum</name>
    <dbReference type="NCBI Taxonomy" id="126358"/>
    <lineage>
        <taxon>Eukaryota</taxon>
        <taxon>Viridiplantae</taxon>
        <taxon>Streptophyta</taxon>
        <taxon>Embryophyta</taxon>
        <taxon>Tracheophyta</taxon>
        <taxon>Spermatophyta</taxon>
        <taxon>Magnoliopsida</taxon>
        <taxon>eudicotyledons</taxon>
        <taxon>Gunneridae</taxon>
        <taxon>Pentapetalae</taxon>
        <taxon>asterids</taxon>
        <taxon>lamiids</taxon>
        <taxon>Lamiales</taxon>
        <taxon>Oleaceae</taxon>
        <taxon>Forsythieae</taxon>
        <taxon>Abeliophyllum</taxon>
    </lineage>
</organism>
<dbReference type="PANTHER" id="PTHR37722:SF2">
    <property type="entry name" value="OS01G0167700 PROTEIN"/>
    <property type="match status" value="1"/>
</dbReference>
<feature type="compositionally biased region" description="Polar residues" evidence="1">
    <location>
        <begin position="665"/>
        <end position="675"/>
    </location>
</feature>
<dbReference type="PANTHER" id="PTHR37722">
    <property type="entry name" value="OS01G0167700 PROTEIN"/>
    <property type="match status" value="1"/>
</dbReference>